<reference evidence="3" key="1">
    <citation type="submission" date="2019-03" db="EMBL/GenBank/DDBJ databases">
        <title>Complete genome of Methylacidiphilum kamchatkense Kam1.</title>
        <authorList>
            <person name="Kruse T."/>
            <person name="Murarilal Ratnadevi C."/>
            <person name="Erikstad H.-A."/>
            <person name="Birkeland N.-K."/>
        </authorList>
    </citation>
    <scope>NUCLEOTIDE SEQUENCE [LARGE SCALE GENOMIC DNA]</scope>
    <source>
        <strain evidence="3">kam1</strain>
    </source>
</reference>
<dbReference type="GO" id="GO:0008270">
    <property type="term" value="F:zinc ion binding"/>
    <property type="evidence" value="ECO:0007669"/>
    <property type="project" value="InterPro"/>
</dbReference>
<gene>
    <name evidence="2" type="ORF">kam1_1752</name>
</gene>
<dbReference type="KEGG" id="mkc:kam1_1752"/>
<dbReference type="PANTHER" id="PTHR15032:SF36">
    <property type="entry name" value="METALLO-BETA-LACTAMASE DOMAIN-CONTAINING PROTEIN"/>
    <property type="match status" value="1"/>
</dbReference>
<dbReference type="PIRSF" id="PIRSF038896">
    <property type="entry name" value="NAPE-PLD"/>
    <property type="match status" value="1"/>
</dbReference>
<dbReference type="AlphaFoldDB" id="A0A516TNY7"/>
<dbReference type="SUPFAM" id="SSF56281">
    <property type="entry name" value="Metallo-hydrolase/oxidoreductase"/>
    <property type="match status" value="1"/>
</dbReference>
<evidence type="ECO:0000313" key="2">
    <source>
        <dbReference type="EMBL" id="QDQ42967.1"/>
    </source>
</evidence>
<protein>
    <submittedName>
        <fullName evidence="2">L-ascorbate metabolism protein UlaG (Beta-lactamase superfamily)</fullName>
    </submittedName>
</protein>
<dbReference type="InterPro" id="IPR024884">
    <property type="entry name" value="NAPE-PLD"/>
</dbReference>
<dbReference type="GO" id="GO:0070290">
    <property type="term" value="F:N-acylphosphatidylethanolamine-specific phospholipase D activity"/>
    <property type="evidence" value="ECO:0007669"/>
    <property type="project" value="InterPro"/>
</dbReference>
<evidence type="ECO:0000259" key="1">
    <source>
        <dbReference type="SMART" id="SM00849"/>
    </source>
</evidence>
<evidence type="ECO:0000313" key="3">
    <source>
        <dbReference type="Proteomes" id="UP000315925"/>
    </source>
</evidence>
<dbReference type="PANTHER" id="PTHR15032">
    <property type="entry name" value="N-ACYL-PHOSPHATIDYLETHANOLAMINE-HYDROLYZING PHOSPHOLIPASE D"/>
    <property type="match status" value="1"/>
</dbReference>
<dbReference type="GO" id="GO:0005737">
    <property type="term" value="C:cytoplasm"/>
    <property type="evidence" value="ECO:0007669"/>
    <property type="project" value="TreeGrafter"/>
</dbReference>
<dbReference type="Gene3D" id="3.60.15.10">
    <property type="entry name" value="Ribonuclease Z/Hydroxyacylglutathione hydrolase-like"/>
    <property type="match status" value="1"/>
</dbReference>
<proteinExistence type="predicted"/>
<dbReference type="InterPro" id="IPR001279">
    <property type="entry name" value="Metallo-B-lactamas"/>
</dbReference>
<organism evidence="2 3">
    <name type="scientific">Methylacidiphilum kamchatkense Kam1</name>
    <dbReference type="NCBI Taxonomy" id="1202785"/>
    <lineage>
        <taxon>Bacteria</taxon>
        <taxon>Pseudomonadati</taxon>
        <taxon>Verrucomicrobiota</taxon>
        <taxon>Methylacidiphilae</taxon>
        <taxon>Methylacidiphilales</taxon>
        <taxon>Methylacidiphilaceae</taxon>
        <taxon>Methylacidiphilum (ex Ratnadevi et al. 2023)</taxon>
    </lineage>
</organism>
<feature type="domain" description="Metallo-beta-lactamase" evidence="1">
    <location>
        <begin position="52"/>
        <end position="249"/>
    </location>
</feature>
<accession>A0A516TNY7</accession>
<sequence>MGINMEPIPSKTKRRFFLNVLMSSFFKKREGIEHRPQFPKVNSGQICLTWVGHASFLLQTHKHNILIDPNWSNWMLIIRRLKRAGIALDALPSIDLVLITHAHFDHLNKKTLKMIAKNQPIIVPKGVKNLVRGIGFEKILEMNWWEKIEIDGTEITFTPAKHWGARVLADFYRGYGGYCLKFDGRSVYHCGDTAYFEKFSEIGERLHPEVVLMPIGSYDPPSGRDVHINPEKAVQAFQELRGKIMIPMHFGTYRMSYEPLHEPAYRLIMAAKKKGILSQVCFLNEGIPTIL</sequence>
<dbReference type="Proteomes" id="UP000315925">
    <property type="component" value="Chromosome"/>
</dbReference>
<dbReference type="SMART" id="SM00849">
    <property type="entry name" value="Lactamase_B"/>
    <property type="match status" value="1"/>
</dbReference>
<dbReference type="EMBL" id="CP037899">
    <property type="protein sequence ID" value="QDQ42967.1"/>
    <property type="molecule type" value="Genomic_DNA"/>
</dbReference>
<name>A0A516TNY7_9BACT</name>
<dbReference type="Pfam" id="PF12706">
    <property type="entry name" value="Lactamase_B_2"/>
    <property type="match status" value="1"/>
</dbReference>
<dbReference type="InterPro" id="IPR036866">
    <property type="entry name" value="RibonucZ/Hydroxyglut_hydro"/>
</dbReference>